<gene>
    <name evidence="10" type="primary">SNAG</name>
    <name evidence="12" type="synonym">LOC105228121</name>
</gene>
<dbReference type="PANTHER" id="PTHR13768">
    <property type="entry name" value="SOLUBLE NSF ATTACHMENT PROTEIN SNAP"/>
    <property type="match status" value="1"/>
</dbReference>
<evidence type="ECO:0000313" key="10">
    <source>
        <dbReference type="EMBL" id="JAC58222.1"/>
    </source>
</evidence>
<evidence type="ECO:0000313" key="12">
    <source>
        <dbReference type="RefSeq" id="XP_011206092.1"/>
    </source>
</evidence>
<dbReference type="FunFam" id="1.25.40.10:FF:000477">
    <property type="entry name" value="gamma-soluble NSF attachment protein"/>
    <property type="match status" value="1"/>
</dbReference>
<comment type="subcellular location">
    <subcellularLocation>
        <location evidence="1">Membrane</location>
        <topology evidence="1">Peripheral membrane protein</topology>
    </subcellularLocation>
</comment>
<evidence type="ECO:0000256" key="4">
    <source>
        <dbReference type="ARBA" id="ARBA00022892"/>
    </source>
</evidence>
<keyword evidence="5" id="KW-0653">Protein transport</keyword>
<name>A0A034WV86_BACDO</name>
<dbReference type="GeneID" id="105228121"/>
<dbReference type="GO" id="GO:0016192">
    <property type="term" value="P:vesicle-mediated transport"/>
    <property type="evidence" value="ECO:0007669"/>
    <property type="project" value="UniProtKB-KW"/>
</dbReference>
<dbReference type="InterPro" id="IPR011990">
    <property type="entry name" value="TPR-like_helical_dom_sf"/>
</dbReference>
<dbReference type="Pfam" id="PF14938">
    <property type="entry name" value="SNAP"/>
    <property type="match status" value="1"/>
</dbReference>
<feature type="compositionally biased region" description="Acidic residues" evidence="9">
    <location>
        <begin position="313"/>
        <end position="322"/>
    </location>
</feature>
<dbReference type="GO" id="GO:0031201">
    <property type="term" value="C:SNARE complex"/>
    <property type="evidence" value="ECO:0007669"/>
    <property type="project" value="TreeGrafter"/>
</dbReference>
<dbReference type="InterPro" id="IPR000744">
    <property type="entry name" value="NSF_attach"/>
</dbReference>
<dbReference type="PANTHER" id="PTHR13768:SF2">
    <property type="entry name" value="GAMMA-SOLUBLE NSF ATTACHMENT PROTEIN"/>
    <property type="match status" value="1"/>
</dbReference>
<keyword evidence="11" id="KW-1185">Reference proteome</keyword>
<dbReference type="CTD" id="37842"/>
<dbReference type="OrthoDB" id="26569at2759"/>
<reference evidence="10" key="1">
    <citation type="journal article" date="2014" name="BMC Genomics">
        <title>Characterizing the developmental transcriptome of the oriental fruit fly, Bactrocera dorsalis (Diptera: Tephritidae) through comparative genomic analysis with Drosophila melanogaster utilizing modENCODE datasets.</title>
        <authorList>
            <person name="Geib S.M."/>
            <person name="Calla B."/>
            <person name="Hall B."/>
            <person name="Hou S."/>
            <person name="Manoukis N.C."/>
        </authorList>
    </citation>
    <scope>NUCLEOTIDE SEQUENCE</scope>
    <source>
        <strain evidence="10">Punador</strain>
    </source>
</reference>
<feature type="region of interest" description="Disordered" evidence="9">
    <location>
        <begin position="287"/>
        <end position="322"/>
    </location>
</feature>
<dbReference type="GO" id="GO:0005774">
    <property type="term" value="C:vacuolar membrane"/>
    <property type="evidence" value="ECO:0007669"/>
    <property type="project" value="TreeGrafter"/>
</dbReference>
<dbReference type="EMBL" id="GAKP01000730">
    <property type="protein sequence ID" value="JAC58222.1"/>
    <property type="molecule type" value="Transcribed_RNA"/>
</dbReference>
<dbReference type="GO" id="GO:0005483">
    <property type="term" value="F:soluble NSF attachment protein activity"/>
    <property type="evidence" value="ECO:0007669"/>
    <property type="project" value="TreeGrafter"/>
</dbReference>
<protein>
    <recommendedName>
        <fullName evidence="7">Gamma-soluble NSF attachment protein</fullName>
    </recommendedName>
    <alternativeName>
        <fullName evidence="8">N-ethylmaleimide-sensitive factor attachment protein gamma</fullName>
    </alternativeName>
</protein>
<evidence type="ECO:0000256" key="5">
    <source>
        <dbReference type="ARBA" id="ARBA00022927"/>
    </source>
</evidence>
<dbReference type="AlphaFoldDB" id="A0A034WV86"/>
<dbReference type="GO" id="GO:0019905">
    <property type="term" value="F:syntaxin binding"/>
    <property type="evidence" value="ECO:0007669"/>
    <property type="project" value="TreeGrafter"/>
</dbReference>
<dbReference type="SUPFAM" id="SSF48452">
    <property type="entry name" value="TPR-like"/>
    <property type="match status" value="1"/>
</dbReference>
<dbReference type="Gene3D" id="1.25.40.10">
    <property type="entry name" value="Tetratricopeptide repeat domain"/>
    <property type="match status" value="1"/>
</dbReference>
<accession>A0A034WV86</accession>
<dbReference type="Proteomes" id="UP001652620">
    <property type="component" value="Unplaced"/>
</dbReference>
<keyword evidence="3" id="KW-0813">Transport</keyword>
<evidence type="ECO:0000256" key="6">
    <source>
        <dbReference type="ARBA" id="ARBA00023136"/>
    </source>
</evidence>
<evidence type="ECO:0000256" key="7">
    <source>
        <dbReference type="ARBA" id="ARBA00040047"/>
    </source>
</evidence>
<evidence type="ECO:0000256" key="2">
    <source>
        <dbReference type="ARBA" id="ARBA00010050"/>
    </source>
</evidence>
<reference evidence="12" key="2">
    <citation type="submission" date="2025-04" db="UniProtKB">
        <authorList>
            <consortium name="RefSeq"/>
        </authorList>
    </citation>
    <scope>IDENTIFICATION</scope>
    <source>
        <strain evidence="12">Punador</strain>
    </source>
</reference>
<keyword evidence="4" id="KW-0931">ER-Golgi transport</keyword>
<keyword evidence="6" id="KW-0472">Membrane</keyword>
<sequence length="322" mass="36024">MTSKKIEEGQELVRQAEKSLKVGLLKWRPDYDVAADEYTKAATAFRIAKSFEQSKECLVKAIDCHKNNRSWFHAAKCYEQIILILKETNNLLEIEENVNKACNLYQQHGSPEAAATALDKSAKIVEQKHPELALTFYKHALEVVMLDDSTRHAAEYASKISRILVKLNKYDQAADAIRREIGLNQQTESYGQIGRLAVALVLVQLARGDFVAAEKAFKEWGNCCDSDEVQTLELLLQAFDDEDPESAKRALAAPFIRHMDVEYSILARDIPLPHGLATTSKADVIKDAAPSYMSPNTEQVDDGSTKPSVPNHDEDEEEEGLC</sequence>
<evidence type="ECO:0000313" key="11">
    <source>
        <dbReference type="Proteomes" id="UP001652620"/>
    </source>
</evidence>
<dbReference type="GO" id="GO:0006886">
    <property type="term" value="P:intracellular protein transport"/>
    <property type="evidence" value="ECO:0007669"/>
    <property type="project" value="InterPro"/>
</dbReference>
<proteinExistence type="inferred from homology"/>
<comment type="similarity">
    <text evidence="2">Belongs to the SNAP family.</text>
</comment>
<evidence type="ECO:0000256" key="1">
    <source>
        <dbReference type="ARBA" id="ARBA00004170"/>
    </source>
</evidence>
<dbReference type="RefSeq" id="XP_011206092.1">
    <property type="nucleotide sequence ID" value="XM_011207790.3"/>
</dbReference>
<organism evidence="10">
    <name type="scientific">Bactrocera dorsalis</name>
    <name type="common">Oriental fruit fly</name>
    <name type="synonym">Dacus dorsalis</name>
    <dbReference type="NCBI Taxonomy" id="27457"/>
    <lineage>
        <taxon>Eukaryota</taxon>
        <taxon>Metazoa</taxon>
        <taxon>Ecdysozoa</taxon>
        <taxon>Arthropoda</taxon>
        <taxon>Hexapoda</taxon>
        <taxon>Insecta</taxon>
        <taxon>Pterygota</taxon>
        <taxon>Neoptera</taxon>
        <taxon>Endopterygota</taxon>
        <taxon>Diptera</taxon>
        <taxon>Brachycera</taxon>
        <taxon>Muscomorpha</taxon>
        <taxon>Tephritoidea</taxon>
        <taxon>Tephritidae</taxon>
        <taxon>Bactrocera</taxon>
        <taxon>Bactrocera</taxon>
    </lineage>
</organism>
<evidence type="ECO:0000256" key="8">
    <source>
        <dbReference type="ARBA" id="ARBA00042485"/>
    </source>
</evidence>
<evidence type="ECO:0000256" key="9">
    <source>
        <dbReference type="SAM" id="MobiDB-lite"/>
    </source>
</evidence>
<dbReference type="OMA" id="RSWFHAA"/>
<evidence type="ECO:0000256" key="3">
    <source>
        <dbReference type="ARBA" id="ARBA00022448"/>
    </source>
</evidence>
<dbReference type="KEGG" id="bdr:105228121"/>